<evidence type="ECO:0000313" key="10">
    <source>
        <dbReference type="Proteomes" id="UP001147746"/>
    </source>
</evidence>
<dbReference type="SUPFAM" id="SSF103473">
    <property type="entry name" value="MFS general substrate transporter"/>
    <property type="match status" value="1"/>
</dbReference>
<feature type="transmembrane region" description="Helical" evidence="8">
    <location>
        <begin position="228"/>
        <end position="254"/>
    </location>
</feature>
<dbReference type="PANTHER" id="PTHR23502:SF186">
    <property type="entry name" value="MAJOR FACILITATOR SUPERFAMILY (MFS) PROFILE DOMAIN-CONTAINING PROTEIN"/>
    <property type="match status" value="1"/>
</dbReference>
<dbReference type="Gene3D" id="1.20.1250.20">
    <property type="entry name" value="MFS general substrate transporter like domains"/>
    <property type="match status" value="1"/>
</dbReference>
<sequence length="549" mass="59899">MLGGIGDGLQTHPVKIPSWRILVDHGAITQEVLDHVYPGSGIEEDPFTVTWIPNDCRDPQLFSFPRKLCITLVAASSTLIVSLGSSAYSGTVDEIIAEFNVSIQVATLGLSLYVLGFAIGPLFWAPMSEVCGRQISFLISLSGMAVFLAGCAAAPNIWSLCILRFFAGSFGSAPFSNAGGTISDMFSARQRGLALSLYAAAPFLGPSIGPIIGGFLGMKAGWRWVEGFLAATSGFVWVLTTLLIPETYAPVLLIRRAERLSEITGKVYRSKIALQKERLSLGGLLRRSLSRPLVLLFKEPIVMLSAVYVAIVYGTLYMLFAAFPIVFEDIRGWNPGVGGLAFLGVMVGMIIGVICTIPANFHYIKIQDLHEGFASPETRLIQCMPGALAIPISQFWFAWTNYPSIHWSVCIIGTAPFGFGVILIYLGIMNYLIDSYTIYAASVLAANTVLRSIFGAIFPIIATWMYGGIGIHWAPSIPAFLSVLCMPFPFLFYKYGASIRQRCKYAAESDQYMEKLREHTIQERKGVPNGQRSNTVAEEGAEINRIATM</sequence>
<dbReference type="AlphaFoldDB" id="A0A9W9QBM6"/>
<dbReference type="FunFam" id="1.20.1250.20:FF:000011">
    <property type="entry name" value="MFS multidrug transporter, putative"/>
    <property type="match status" value="1"/>
</dbReference>
<keyword evidence="2" id="KW-0813">Transport</keyword>
<dbReference type="InterPro" id="IPR036259">
    <property type="entry name" value="MFS_trans_sf"/>
</dbReference>
<comment type="subcellular location">
    <subcellularLocation>
        <location evidence="1">Cell membrane</location>
        <topology evidence="1">Multi-pass membrane protein</topology>
    </subcellularLocation>
</comment>
<keyword evidence="3" id="KW-1003">Cell membrane</keyword>
<dbReference type="PANTHER" id="PTHR23502">
    <property type="entry name" value="MAJOR FACILITATOR SUPERFAMILY"/>
    <property type="match status" value="1"/>
</dbReference>
<comment type="similarity">
    <text evidence="7">Belongs to the major facilitator superfamily. DHA1 family. Polyamines/proton antiporter (TC 2.A.1.2.16) subfamily.</text>
</comment>
<keyword evidence="6 8" id="KW-0472">Membrane</keyword>
<reference evidence="9" key="1">
    <citation type="submission" date="2022-12" db="EMBL/GenBank/DDBJ databases">
        <authorList>
            <person name="Petersen C."/>
        </authorList>
    </citation>
    <scope>NUCLEOTIDE SEQUENCE</scope>
    <source>
        <strain evidence="9">IBT 21472</strain>
    </source>
</reference>
<evidence type="ECO:0000256" key="6">
    <source>
        <dbReference type="ARBA" id="ARBA00023136"/>
    </source>
</evidence>
<feature type="transmembrane region" description="Helical" evidence="8">
    <location>
        <begin position="473"/>
        <end position="493"/>
    </location>
</feature>
<reference evidence="9" key="2">
    <citation type="journal article" date="2023" name="IMA Fungus">
        <title>Comparative genomic study of the Penicillium genus elucidates a diverse pangenome and 15 lateral gene transfer events.</title>
        <authorList>
            <person name="Petersen C."/>
            <person name="Sorensen T."/>
            <person name="Nielsen M.R."/>
            <person name="Sondergaard T.E."/>
            <person name="Sorensen J.L."/>
            <person name="Fitzpatrick D.A."/>
            <person name="Frisvad J.C."/>
            <person name="Nielsen K.L."/>
        </authorList>
    </citation>
    <scope>NUCLEOTIDE SEQUENCE</scope>
    <source>
        <strain evidence="9">IBT 21472</strain>
    </source>
</reference>
<feature type="transmembrane region" description="Helical" evidence="8">
    <location>
        <begin position="195"/>
        <end position="216"/>
    </location>
</feature>
<feature type="transmembrane region" description="Helical" evidence="8">
    <location>
        <begin position="438"/>
        <end position="461"/>
    </location>
</feature>
<evidence type="ECO:0000256" key="2">
    <source>
        <dbReference type="ARBA" id="ARBA00022448"/>
    </source>
</evidence>
<dbReference type="Proteomes" id="UP001147746">
    <property type="component" value="Unassembled WGS sequence"/>
</dbReference>
<feature type="transmembrane region" description="Helical" evidence="8">
    <location>
        <begin position="405"/>
        <end position="426"/>
    </location>
</feature>
<dbReference type="InterPro" id="IPR011701">
    <property type="entry name" value="MFS"/>
</dbReference>
<organism evidence="9 10">
    <name type="scientific">Penicillium atrosanguineum</name>
    <dbReference type="NCBI Taxonomy" id="1132637"/>
    <lineage>
        <taxon>Eukaryota</taxon>
        <taxon>Fungi</taxon>
        <taxon>Dikarya</taxon>
        <taxon>Ascomycota</taxon>
        <taxon>Pezizomycotina</taxon>
        <taxon>Eurotiomycetes</taxon>
        <taxon>Eurotiomycetidae</taxon>
        <taxon>Eurotiales</taxon>
        <taxon>Aspergillaceae</taxon>
        <taxon>Penicillium</taxon>
    </lineage>
</organism>
<gene>
    <name evidence="9" type="ORF">N7476_000517</name>
</gene>
<evidence type="ECO:0000256" key="1">
    <source>
        <dbReference type="ARBA" id="ARBA00004651"/>
    </source>
</evidence>
<dbReference type="PROSITE" id="PS50850">
    <property type="entry name" value="MFS"/>
    <property type="match status" value="1"/>
</dbReference>
<proteinExistence type="inferred from homology"/>
<dbReference type="GO" id="GO:0022857">
    <property type="term" value="F:transmembrane transporter activity"/>
    <property type="evidence" value="ECO:0007669"/>
    <property type="project" value="InterPro"/>
</dbReference>
<keyword evidence="10" id="KW-1185">Reference proteome</keyword>
<dbReference type="EMBL" id="JAPZBO010000001">
    <property type="protein sequence ID" value="KAJ5330734.1"/>
    <property type="molecule type" value="Genomic_DNA"/>
</dbReference>
<dbReference type="Pfam" id="PF07690">
    <property type="entry name" value="MFS_1"/>
    <property type="match status" value="1"/>
</dbReference>
<feature type="transmembrane region" description="Helical" evidence="8">
    <location>
        <begin position="380"/>
        <end position="399"/>
    </location>
</feature>
<feature type="transmembrane region" description="Helical" evidence="8">
    <location>
        <begin position="68"/>
        <end position="89"/>
    </location>
</feature>
<dbReference type="InterPro" id="IPR020846">
    <property type="entry name" value="MFS_dom"/>
</dbReference>
<evidence type="ECO:0000313" key="9">
    <source>
        <dbReference type="EMBL" id="KAJ5330734.1"/>
    </source>
</evidence>
<protein>
    <submittedName>
        <fullName evidence="9">Uncharacterized protein</fullName>
    </submittedName>
</protein>
<evidence type="ECO:0000256" key="7">
    <source>
        <dbReference type="ARBA" id="ARBA00038459"/>
    </source>
</evidence>
<comment type="caution">
    <text evidence="9">The sequence shown here is derived from an EMBL/GenBank/DDBJ whole genome shotgun (WGS) entry which is preliminary data.</text>
</comment>
<keyword evidence="5 8" id="KW-1133">Transmembrane helix</keyword>
<evidence type="ECO:0000256" key="3">
    <source>
        <dbReference type="ARBA" id="ARBA00022475"/>
    </source>
</evidence>
<accession>A0A9W9QBM6</accession>
<dbReference type="GO" id="GO:0005886">
    <property type="term" value="C:plasma membrane"/>
    <property type="evidence" value="ECO:0007669"/>
    <property type="project" value="UniProtKB-SubCell"/>
</dbReference>
<evidence type="ECO:0000256" key="5">
    <source>
        <dbReference type="ARBA" id="ARBA00022989"/>
    </source>
</evidence>
<dbReference type="CDD" id="cd17323">
    <property type="entry name" value="MFS_Tpo1_MDR_like"/>
    <property type="match status" value="1"/>
</dbReference>
<feature type="transmembrane region" description="Helical" evidence="8">
    <location>
        <begin position="101"/>
        <end position="125"/>
    </location>
</feature>
<feature type="transmembrane region" description="Helical" evidence="8">
    <location>
        <begin position="137"/>
        <end position="158"/>
    </location>
</feature>
<evidence type="ECO:0000256" key="8">
    <source>
        <dbReference type="SAM" id="Phobius"/>
    </source>
</evidence>
<feature type="transmembrane region" description="Helical" evidence="8">
    <location>
        <begin position="339"/>
        <end position="359"/>
    </location>
</feature>
<name>A0A9W9QBM6_9EURO</name>
<evidence type="ECO:0000256" key="4">
    <source>
        <dbReference type="ARBA" id="ARBA00022692"/>
    </source>
</evidence>
<feature type="transmembrane region" description="Helical" evidence="8">
    <location>
        <begin position="301"/>
        <end position="327"/>
    </location>
</feature>
<keyword evidence="4 8" id="KW-0812">Transmembrane</keyword>